<dbReference type="GO" id="GO:0070830">
    <property type="term" value="P:bicellular tight junction assembly"/>
    <property type="evidence" value="ECO:0007669"/>
    <property type="project" value="Ensembl"/>
</dbReference>
<evidence type="ECO:0000256" key="14">
    <source>
        <dbReference type="ARBA" id="ARBA00023180"/>
    </source>
</evidence>
<reference evidence="20" key="1">
    <citation type="submission" date="2025-08" db="UniProtKB">
        <authorList>
            <consortium name="Ensembl"/>
        </authorList>
    </citation>
    <scope>IDENTIFICATION</scope>
</reference>
<dbReference type="GO" id="GO:0072011">
    <property type="term" value="P:glomerular endothelium development"/>
    <property type="evidence" value="ECO:0007669"/>
    <property type="project" value="Ensembl"/>
</dbReference>
<keyword evidence="9" id="KW-0130">Cell adhesion</keyword>
<dbReference type="PROSITE" id="PS50835">
    <property type="entry name" value="IG_LIKE"/>
    <property type="match status" value="5"/>
</dbReference>
<evidence type="ECO:0000256" key="6">
    <source>
        <dbReference type="ARBA" id="ARBA00022692"/>
    </source>
</evidence>
<keyword evidence="15" id="KW-0393">Immunoglobulin domain</keyword>
<dbReference type="GO" id="GO:0007159">
    <property type="term" value="P:leukocyte cell-cell adhesion"/>
    <property type="evidence" value="ECO:0007669"/>
    <property type="project" value="Ensembl"/>
</dbReference>
<dbReference type="GO" id="GO:0005730">
    <property type="term" value="C:nucleolus"/>
    <property type="evidence" value="ECO:0007669"/>
    <property type="project" value="Ensembl"/>
</dbReference>
<evidence type="ECO:0000256" key="10">
    <source>
        <dbReference type="ARBA" id="ARBA00022949"/>
    </source>
</evidence>
<dbReference type="InterPro" id="IPR050488">
    <property type="entry name" value="Ig_Fc_receptor"/>
</dbReference>
<feature type="transmembrane region" description="Helical" evidence="17">
    <location>
        <begin position="596"/>
        <end position="617"/>
    </location>
</feature>
<dbReference type="GO" id="GO:0006909">
    <property type="term" value="P:phagocytosis"/>
    <property type="evidence" value="ECO:0007669"/>
    <property type="project" value="Ensembl"/>
</dbReference>
<dbReference type="GO" id="GO:0042803">
    <property type="term" value="F:protein homodimerization activity"/>
    <property type="evidence" value="ECO:0007669"/>
    <property type="project" value="Ensembl"/>
</dbReference>
<keyword evidence="7 18" id="KW-0732">Signal</keyword>
<dbReference type="SMART" id="SM00409">
    <property type="entry name" value="IG"/>
    <property type="match status" value="6"/>
</dbReference>
<evidence type="ECO:0000256" key="4">
    <source>
        <dbReference type="ARBA" id="ARBA00022475"/>
    </source>
</evidence>
<dbReference type="GO" id="GO:0005615">
    <property type="term" value="C:extracellular space"/>
    <property type="evidence" value="ECO:0007669"/>
    <property type="project" value="Ensembl"/>
</dbReference>
<dbReference type="GO" id="GO:0071260">
    <property type="term" value="P:cellular response to mechanical stimulus"/>
    <property type="evidence" value="ECO:0007669"/>
    <property type="project" value="Ensembl"/>
</dbReference>
<dbReference type="GO" id="GO:0043410">
    <property type="term" value="P:positive regulation of MAPK cascade"/>
    <property type="evidence" value="ECO:0007669"/>
    <property type="project" value="Ensembl"/>
</dbReference>
<dbReference type="GO" id="GO:0042060">
    <property type="term" value="P:wound healing"/>
    <property type="evidence" value="ECO:0007669"/>
    <property type="project" value="Ensembl"/>
</dbReference>
<dbReference type="InterPro" id="IPR007110">
    <property type="entry name" value="Ig-like_dom"/>
</dbReference>
<dbReference type="InterPro" id="IPR013783">
    <property type="entry name" value="Ig-like_fold"/>
</dbReference>
<evidence type="ECO:0000256" key="17">
    <source>
        <dbReference type="SAM" id="Phobius"/>
    </source>
</evidence>
<feature type="domain" description="Ig-like" evidence="19">
    <location>
        <begin position="25"/>
        <end position="110"/>
    </location>
</feature>
<dbReference type="GO" id="GO:0045121">
    <property type="term" value="C:membrane raft"/>
    <property type="evidence" value="ECO:0007669"/>
    <property type="project" value="UniProtKB-SubCell"/>
</dbReference>
<evidence type="ECO:0000256" key="5">
    <source>
        <dbReference type="ARBA" id="ARBA00022553"/>
    </source>
</evidence>
<keyword evidence="8" id="KW-0677">Repeat</keyword>
<dbReference type="GO" id="GO:0030485">
    <property type="term" value="C:smooth muscle contractile fiber"/>
    <property type="evidence" value="ECO:0007669"/>
    <property type="project" value="Ensembl"/>
</dbReference>
<dbReference type="InterPro" id="IPR036179">
    <property type="entry name" value="Ig-like_dom_sf"/>
</dbReference>
<dbReference type="GO" id="GO:0050904">
    <property type="term" value="P:diapedesis"/>
    <property type="evidence" value="ECO:0007669"/>
    <property type="project" value="Ensembl"/>
</dbReference>
<dbReference type="Ensembl" id="ENSSPUT00000006518.1">
    <property type="protein sequence ID" value="ENSSPUP00000006124.1"/>
    <property type="gene ID" value="ENSSPUG00000004708.1"/>
</dbReference>
<dbReference type="SMART" id="SM00408">
    <property type="entry name" value="IGc2"/>
    <property type="match status" value="4"/>
</dbReference>
<dbReference type="GO" id="GO:0004888">
    <property type="term" value="F:transmembrane signaling receptor activity"/>
    <property type="evidence" value="ECO:0007669"/>
    <property type="project" value="TreeGrafter"/>
</dbReference>
<dbReference type="GO" id="GO:0005829">
    <property type="term" value="C:cytosol"/>
    <property type="evidence" value="ECO:0007669"/>
    <property type="project" value="Ensembl"/>
</dbReference>
<dbReference type="Proteomes" id="UP000694392">
    <property type="component" value="Unplaced"/>
</dbReference>
<evidence type="ECO:0000256" key="16">
    <source>
        <dbReference type="ARBA" id="ARBA00049765"/>
    </source>
</evidence>
<dbReference type="GO" id="GO:0007166">
    <property type="term" value="P:cell surface receptor signaling pathway"/>
    <property type="evidence" value="ECO:0007669"/>
    <property type="project" value="Ensembl"/>
</dbReference>
<evidence type="ECO:0000313" key="21">
    <source>
        <dbReference type="Proteomes" id="UP000694392"/>
    </source>
</evidence>
<reference evidence="20" key="2">
    <citation type="submission" date="2025-09" db="UniProtKB">
        <authorList>
            <consortium name="Ensembl"/>
        </authorList>
    </citation>
    <scope>IDENTIFICATION</scope>
</reference>
<dbReference type="GO" id="GO:0044291">
    <property type="term" value="C:cell-cell contact zone"/>
    <property type="evidence" value="ECO:0007669"/>
    <property type="project" value="Ensembl"/>
</dbReference>
<evidence type="ECO:0000256" key="9">
    <source>
        <dbReference type="ARBA" id="ARBA00022889"/>
    </source>
</evidence>
<keyword evidence="11 17" id="KW-1133">Transmembrane helix</keyword>
<evidence type="ECO:0000256" key="8">
    <source>
        <dbReference type="ARBA" id="ARBA00022737"/>
    </source>
</evidence>
<evidence type="ECO:0000256" key="13">
    <source>
        <dbReference type="ARBA" id="ARBA00023157"/>
    </source>
</evidence>
<evidence type="ECO:0000256" key="11">
    <source>
        <dbReference type="ARBA" id="ARBA00022989"/>
    </source>
</evidence>
<evidence type="ECO:0000256" key="18">
    <source>
        <dbReference type="SAM" id="SignalP"/>
    </source>
</evidence>
<dbReference type="GO" id="GO:0032991">
    <property type="term" value="C:protein-containing complex"/>
    <property type="evidence" value="ECO:0007669"/>
    <property type="project" value="Ensembl"/>
</dbReference>
<accession>A0A8D0GJH1</accession>
<keyword evidence="10" id="KW-0965">Cell junction</keyword>
<dbReference type="GO" id="GO:0030335">
    <property type="term" value="P:positive regulation of cell migration"/>
    <property type="evidence" value="ECO:0007669"/>
    <property type="project" value="Ensembl"/>
</dbReference>
<dbReference type="GO" id="GO:0001886">
    <property type="term" value="P:endothelial cell morphogenesis"/>
    <property type="evidence" value="ECO:0007669"/>
    <property type="project" value="Ensembl"/>
</dbReference>
<organism evidence="20 21">
    <name type="scientific">Sphenodon punctatus</name>
    <name type="common">Tuatara</name>
    <name type="synonym">Hatteria punctata</name>
    <dbReference type="NCBI Taxonomy" id="8508"/>
    <lineage>
        <taxon>Eukaryota</taxon>
        <taxon>Metazoa</taxon>
        <taxon>Chordata</taxon>
        <taxon>Craniata</taxon>
        <taxon>Vertebrata</taxon>
        <taxon>Euteleostomi</taxon>
        <taxon>Lepidosauria</taxon>
        <taxon>Sphenodontia</taxon>
        <taxon>Sphenodontidae</taxon>
        <taxon>Sphenodon</taxon>
    </lineage>
</organism>
<dbReference type="GO" id="GO:0009897">
    <property type="term" value="C:external side of plasma membrane"/>
    <property type="evidence" value="ECO:0007669"/>
    <property type="project" value="Ensembl"/>
</dbReference>
<dbReference type="GO" id="GO:0072672">
    <property type="term" value="P:neutrophil extravasation"/>
    <property type="evidence" value="ECO:0007669"/>
    <property type="project" value="Ensembl"/>
</dbReference>
<evidence type="ECO:0000256" key="15">
    <source>
        <dbReference type="ARBA" id="ARBA00023319"/>
    </source>
</evidence>
<dbReference type="AlphaFoldDB" id="A0A8D0GJH1"/>
<evidence type="ECO:0000256" key="12">
    <source>
        <dbReference type="ARBA" id="ARBA00023136"/>
    </source>
</evidence>
<keyword evidence="12 17" id="KW-0472">Membrane</keyword>
<dbReference type="InterPro" id="IPR003598">
    <property type="entry name" value="Ig_sub2"/>
</dbReference>
<dbReference type="GO" id="GO:0007266">
    <property type="term" value="P:Rho protein signal transduction"/>
    <property type="evidence" value="ECO:0007669"/>
    <property type="project" value="Ensembl"/>
</dbReference>
<dbReference type="GO" id="GO:0051897">
    <property type="term" value="P:positive regulation of phosphatidylinositol 3-kinase/protein kinase B signal transduction"/>
    <property type="evidence" value="ECO:0007669"/>
    <property type="project" value="Ensembl"/>
</dbReference>
<dbReference type="GO" id="GO:0007156">
    <property type="term" value="P:homophilic cell adhesion via plasma membrane adhesion molecules"/>
    <property type="evidence" value="ECO:0007669"/>
    <property type="project" value="Ensembl"/>
</dbReference>
<feature type="domain" description="Ig-like" evidence="19">
    <location>
        <begin position="318"/>
        <end position="397"/>
    </location>
</feature>
<dbReference type="InterPro" id="IPR003599">
    <property type="entry name" value="Ig_sub"/>
</dbReference>
<evidence type="ECO:0000256" key="7">
    <source>
        <dbReference type="ARBA" id="ARBA00022729"/>
    </source>
</evidence>
<dbReference type="GO" id="GO:0090673">
    <property type="term" value="P:endothelial cell-matrix adhesion"/>
    <property type="evidence" value="ECO:0007669"/>
    <property type="project" value="Ensembl"/>
</dbReference>
<dbReference type="GO" id="GO:0042311">
    <property type="term" value="P:vasodilation"/>
    <property type="evidence" value="ECO:0007669"/>
    <property type="project" value="Ensembl"/>
</dbReference>
<dbReference type="GO" id="GO:0150107">
    <property type="term" value="P:positive regulation of protein localization to cell-cell junction"/>
    <property type="evidence" value="ECO:0007669"/>
    <property type="project" value="Ensembl"/>
</dbReference>
<dbReference type="GO" id="GO:0001525">
    <property type="term" value="P:angiogenesis"/>
    <property type="evidence" value="ECO:0007669"/>
    <property type="project" value="Ensembl"/>
</dbReference>
<evidence type="ECO:0000256" key="3">
    <source>
        <dbReference type="ARBA" id="ARBA00004285"/>
    </source>
</evidence>
<evidence type="ECO:0000313" key="20">
    <source>
        <dbReference type="Ensembl" id="ENSSPUP00000006124.1"/>
    </source>
</evidence>
<keyword evidence="13" id="KW-1015">Disulfide bond</keyword>
<evidence type="ECO:0000256" key="2">
    <source>
        <dbReference type="ARBA" id="ARBA00004282"/>
    </source>
</evidence>
<comment type="subcellular location">
    <subcellularLocation>
        <location evidence="2">Cell junction</location>
    </subcellularLocation>
    <subcellularLocation>
        <location evidence="1">Cell membrane</location>
        <topology evidence="1">Single-pass type I membrane protein</topology>
    </subcellularLocation>
    <subcellularLocation>
        <location evidence="3">Membrane raft</location>
    </subcellularLocation>
</comment>
<feature type="chain" id="PRO_5034897665" description="Platelet endothelial cell adhesion molecule" evidence="18">
    <location>
        <begin position="18"/>
        <end position="710"/>
    </location>
</feature>
<keyword evidence="5" id="KW-0597">Phosphoprotein</keyword>
<protein>
    <recommendedName>
        <fullName evidence="16">Platelet endothelial cell adhesion molecule</fullName>
    </recommendedName>
</protein>
<keyword evidence="21" id="KW-1185">Reference proteome</keyword>
<evidence type="ECO:0000256" key="1">
    <source>
        <dbReference type="ARBA" id="ARBA00004251"/>
    </source>
</evidence>
<feature type="domain" description="Ig-like" evidence="19">
    <location>
        <begin position="226"/>
        <end position="308"/>
    </location>
</feature>
<dbReference type="GO" id="GO:0043542">
    <property type="term" value="P:endothelial cell migration"/>
    <property type="evidence" value="ECO:0007669"/>
    <property type="project" value="Ensembl"/>
</dbReference>
<keyword evidence="4" id="KW-1003">Cell membrane</keyword>
<evidence type="ECO:0000259" key="19">
    <source>
        <dbReference type="PROSITE" id="PS50835"/>
    </source>
</evidence>
<dbReference type="Pfam" id="PF13895">
    <property type="entry name" value="Ig_2"/>
    <property type="match status" value="4"/>
</dbReference>
<dbReference type="PANTHER" id="PTHR11481:SF5">
    <property type="entry name" value="PLATELET ENDOTHELIAL CELL ADHESION MOLECULE"/>
    <property type="match status" value="1"/>
</dbReference>
<dbReference type="GO" id="GO:0005654">
    <property type="term" value="C:nucleoplasm"/>
    <property type="evidence" value="ECO:0007669"/>
    <property type="project" value="Ensembl"/>
</dbReference>
<dbReference type="GeneTree" id="ENSGT01140000282577"/>
<feature type="signal peptide" evidence="18">
    <location>
        <begin position="1"/>
        <end position="17"/>
    </location>
</feature>
<dbReference type="Gene3D" id="2.60.40.10">
    <property type="entry name" value="Immunoglobulins"/>
    <property type="match status" value="6"/>
</dbReference>
<dbReference type="GO" id="GO:0006955">
    <property type="term" value="P:immune response"/>
    <property type="evidence" value="ECO:0007669"/>
    <property type="project" value="TreeGrafter"/>
</dbReference>
<keyword evidence="6 17" id="KW-0812">Transmembrane</keyword>
<proteinExistence type="predicted"/>
<feature type="domain" description="Ig-like" evidence="19">
    <location>
        <begin position="405"/>
        <end position="489"/>
    </location>
</feature>
<feature type="domain" description="Ig-like" evidence="19">
    <location>
        <begin position="495"/>
        <end position="584"/>
    </location>
</feature>
<dbReference type="GO" id="GO:0035696">
    <property type="term" value="P:monocyte extravasation"/>
    <property type="evidence" value="ECO:0007669"/>
    <property type="project" value="Ensembl"/>
</dbReference>
<keyword evidence="14" id="KW-0325">Glycoprotein</keyword>
<dbReference type="GO" id="GO:0050982">
    <property type="term" value="P:detection of mechanical stimulus"/>
    <property type="evidence" value="ECO:0007669"/>
    <property type="project" value="Ensembl"/>
</dbReference>
<dbReference type="GO" id="GO:0061028">
    <property type="term" value="P:establishment of endothelial barrier"/>
    <property type="evidence" value="ECO:0007669"/>
    <property type="project" value="Ensembl"/>
</dbReference>
<name>A0A8D0GJH1_SPHPU</name>
<sequence length="710" mass="79617">MYFVLLMILLCCASLKAQQNVFTINHVTLQADPSVEVHNGASVNLICRVDISKEDGIFQLKHMFNFFKNGNIMTNVTSEQEWVSFKISPAAYSDSGTYKCSVTVNDKHLASAALTIEVKGVTKPRLTALKKEVVEGDSVPLHCYVPEEEPPFLFTFYKIVSSQPPAQDTKYEREKKFAEFEFPVAVGDSILHFECTVRVQSTMGTSAVSERSERVLVTVVDIFSKPKWTFHSPLNVTEGDRIHLECTTITADHHPNQFEIIIQKDKRILNSTKDVGSVSYSTVATMKDNGNYTCKVERGTVSKANAVSVVVAELFSKPILTPSSKHMNEDSNLTLTCHVNGLPHMNFSIMKETHRDIILLKSSRIYTVIARVTDSGNYSCKAQLKGLAKRSDPIMITVYAPVSVPVLSVNSSLSEVVLGKTFLLRCHSMFGTPPINYTLFRGNRFVNFSRVHTNLSAEFWETATEDLGEYRCQARNGHSHIKRESNRLNVTVIAPVDNINIGSSPYGEVEDGKEISFMCSIHSGSLPVEFRLYKESQAKPFYQYNGMNTHTVWFKPAFSKQDAGKYFCTASNRANITIKSRFLTVKVVLASWQKGLIVATALVVVLVTALAFLWWNLRKKTRAQARAMELSRSTPTINSATVKLTSEQNNDGEFYYGTGYNEDGENHVKMTDENKGPDLENAEVEYTEVDVLMPDPHRGNYLADTYSDWE</sequence>
<gene>
    <name evidence="20" type="primary">PECAM1</name>
</gene>
<dbReference type="SUPFAM" id="SSF48726">
    <property type="entry name" value="Immunoglobulin"/>
    <property type="match status" value="4"/>
</dbReference>
<dbReference type="PANTHER" id="PTHR11481">
    <property type="entry name" value="IMMUNOGLOBULIN FC RECEPTOR"/>
    <property type="match status" value="1"/>
</dbReference>